<evidence type="ECO:0000256" key="2">
    <source>
        <dbReference type="ARBA" id="ARBA00023015"/>
    </source>
</evidence>
<evidence type="ECO:0000256" key="4">
    <source>
        <dbReference type="ARBA" id="ARBA00023163"/>
    </source>
</evidence>
<dbReference type="Proteomes" id="UP000253034">
    <property type="component" value="Unassembled WGS sequence"/>
</dbReference>
<dbReference type="OrthoDB" id="9795666at2"/>
<evidence type="ECO:0000313" key="8">
    <source>
        <dbReference type="Proteomes" id="UP000253034"/>
    </source>
</evidence>
<protein>
    <submittedName>
        <fullName evidence="7">RNA polymerase sigma-70 factor (ECF subfamily)</fullName>
    </submittedName>
</protein>
<dbReference type="SUPFAM" id="SSF88946">
    <property type="entry name" value="Sigma2 domain of RNA polymerase sigma factors"/>
    <property type="match status" value="1"/>
</dbReference>
<dbReference type="NCBIfam" id="TIGR02937">
    <property type="entry name" value="sigma70-ECF"/>
    <property type="match status" value="1"/>
</dbReference>
<dbReference type="CDD" id="cd06171">
    <property type="entry name" value="Sigma70_r4"/>
    <property type="match status" value="1"/>
</dbReference>
<dbReference type="Pfam" id="PF08281">
    <property type="entry name" value="Sigma70_r4_2"/>
    <property type="match status" value="1"/>
</dbReference>
<dbReference type="InterPro" id="IPR013249">
    <property type="entry name" value="RNA_pol_sigma70_r4_t2"/>
</dbReference>
<dbReference type="InterPro" id="IPR007627">
    <property type="entry name" value="RNA_pol_sigma70_r2"/>
</dbReference>
<reference evidence="7 8" key="1">
    <citation type="submission" date="2018-07" db="EMBL/GenBank/DDBJ databases">
        <title>Genomic Encyclopedia of Type Strains, Phase IV (KMG-IV): sequencing the most valuable type-strain genomes for metagenomic binning, comparative biology and taxonomic classification.</title>
        <authorList>
            <person name="Goeker M."/>
        </authorList>
    </citation>
    <scope>NUCLEOTIDE SEQUENCE [LARGE SCALE GENOMIC DNA]</scope>
    <source>
        <strain evidence="7 8">DSM 27016</strain>
    </source>
</reference>
<dbReference type="InterPro" id="IPR014284">
    <property type="entry name" value="RNA_pol_sigma-70_dom"/>
</dbReference>
<evidence type="ECO:0000259" key="5">
    <source>
        <dbReference type="Pfam" id="PF04542"/>
    </source>
</evidence>
<proteinExistence type="inferred from homology"/>
<gene>
    <name evidence="7" type="ORF">DFR58_1561</name>
</gene>
<dbReference type="InterPro" id="IPR013324">
    <property type="entry name" value="RNA_pol_sigma_r3/r4-like"/>
</dbReference>
<dbReference type="EMBL" id="QPJT01000056">
    <property type="protein sequence ID" value="RCX07342.1"/>
    <property type="molecule type" value="Genomic_DNA"/>
</dbReference>
<comment type="caution">
    <text evidence="7">The sequence shown here is derived from an EMBL/GenBank/DDBJ whole genome shotgun (WGS) entry which is preliminary data.</text>
</comment>
<organism evidence="7 8">
    <name type="scientific">Anaerobacterium chartisolvens</name>
    <dbReference type="NCBI Taxonomy" id="1297424"/>
    <lineage>
        <taxon>Bacteria</taxon>
        <taxon>Bacillati</taxon>
        <taxon>Bacillota</taxon>
        <taxon>Clostridia</taxon>
        <taxon>Eubacteriales</taxon>
        <taxon>Oscillospiraceae</taxon>
        <taxon>Anaerobacterium</taxon>
    </lineage>
</organism>
<dbReference type="GO" id="GO:0003677">
    <property type="term" value="F:DNA binding"/>
    <property type="evidence" value="ECO:0007669"/>
    <property type="project" value="InterPro"/>
</dbReference>
<dbReference type="InterPro" id="IPR039425">
    <property type="entry name" value="RNA_pol_sigma-70-like"/>
</dbReference>
<dbReference type="PANTHER" id="PTHR43133:SF60">
    <property type="entry name" value="RNA POLYMERASE SIGMA FACTOR SIGV"/>
    <property type="match status" value="1"/>
</dbReference>
<dbReference type="SUPFAM" id="SSF88659">
    <property type="entry name" value="Sigma3 and sigma4 domains of RNA polymerase sigma factors"/>
    <property type="match status" value="1"/>
</dbReference>
<comment type="similarity">
    <text evidence="1">Belongs to the sigma-70 factor family. ECF subfamily.</text>
</comment>
<dbReference type="GO" id="GO:0006352">
    <property type="term" value="P:DNA-templated transcription initiation"/>
    <property type="evidence" value="ECO:0007669"/>
    <property type="project" value="InterPro"/>
</dbReference>
<sequence length="190" mass="22529">MLEDKQIIKLCKSGYIDMLEILIDRHKDSLYKFCYHLSQNKLDADDLFQDTWVRTMQSIASCDEERAFSNWLLSIALNAYRDRYRKTKRWLNKLTDFFSNEEKEAALHNAPSHAPPSDEQAVDNELREHLVHCINLLDDTFRIPVILFYFKQMRYEDIAEILDIPVGTVKSRLNSGKSKLRKLMEVEYFE</sequence>
<dbReference type="InterPro" id="IPR013325">
    <property type="entry name" value="RNA_pol_sigma_r2"/>
</dbReference>
<dbReference type="Gene3D" id="1.10.1740.10">
    <property type="match status" value="1"/>
</dbReference>
<accession>A0A369AD99</accession>
<evidence type="ECO:0000259" key="6">
    <source>
        <dbReference type="Pfam" id="PF08281"/>
    </source>
</evidence>
<name>A0A369AD99_9FIRM</name>
<evidence type="ECO:0000256" key="1">
    <source>
        <dbReference type="ARBA" id="ARBA00010641"/>
    </source>
</evidence>
<keyword evidence="8" id="KW-1185">Reference proteome</keyword>
<keyword evidence="4" id="KW-0804">Transcription</keyword>
<dbReference type="RefSeq" id="WP_114300464.1">
    <property type="nucleotide sequence ID" value="NZ_QPJT01000056.1"/>
</dbReference>
<dbReference type="GO" id="GO:0016987">
    <property type="term" value="F:sigma factor activity"/>
    <property type="evidence" value="ECO:0007669"/>
    <property type="project" value="UniProtKB-KW"/>
</dbReference>
<feature type="domain" description="RNA polymerase sigma-70 region 2" evidence="5">
    <location>
        <begin position="22"/>
        <end position="89"/>
    </location>
</feature>
<evidence type="ECO:0000313" key="7">
    <source>
        <dbReference type="EMBL" id="RCX07342.1"/>
    </source>
</evidence>
<dbReference type="PANTHER" id="PTHR43133">
    <property type="entry name" value="RNA POLYMERASE ECF-TYPE SIGMA FACTO"/>
    <property type="match status" value="1"/>
</dbReference>
<feature type="domain" description="RNA polymerase sigma factor 70 region 4 type 2" evidence="6">
    <location>
        <begin position="130"/>
        <end position="180"/>
    </location>
</feature>
<keyword evidence="2" id="KW-0805">Transcription regulation</keyword>
<evidence type="ECO:0000256" key="3">
    <source>
        <dbReference type="ARBA" id="ARBA00023082"/>
    </source>
</evidence>
<dbReference type="Gene3D" id="1.10.10.10">
    <property type="entry name" value="Winged helix-like DNA-binding domain superfamily/Winged helix DNA-binding domain"/>
    <property type="match status" value="1"/>
</dbReference>
<dbReference type="Pfam" id="PF04542">
    <property type="entry name" value="Sigma70_r2"/>
    <property type="match status" value="1"/>
</dbReference>
<dbReference type="AlphaFoldDB" id="A0A369AD99"/>
<keyword evidence="3" id="KW-0731">Sigma factor</keyword>
<dbReference type="InterPro" id="IPR036388">
    <property type="entry name" value="WH-like_DNA-bd_sf"/>
</dbReference>